<keyword evidence="5" id="KW-1185">Reference proteome</keyword>
<evidence type="ECO:0000313" key="5">
    <source>
        <dbReference type="Proteomes" id="UP001600888"/>
    </source>
</evidence>
<dbReference type="Proteomes" id="UP001600888">
    <property type="component" value="Unassembled WGS sequence"/>
</dbReference>
<feature type="region of interest" description="Disordered" evidence="2">
    <location>
        <begin position="167"/>
        <end position="207"/>
    </location>
</feature>
<dbReference type="InterPro" id="IPR037523">
    <property type="entry name" value="VOC_core"/>
</dbReference>
<feature type="domain" description="VOC" evidence="3">
    <location>
        <begin position="15"/>
        <end position="132"/>
    </location>
</feature>
<protein>
    <recommendedName>
        <fullName evidence="3">VOC domain-containing protein</fullName>
    </recommendedName>
</protein>
<evidence type="ECO:0000259" key="3">
    <source>
        <dbReference type="PROSITE" id="PS51819"/>
    </source>
</evidence>
<evidence type="ECO:0000313" key="4">
    <source>
        <dbReference type="EMBL" id="KAL2289564.1"/>
    </source>
</evidence>
<comment type="similarity">
    <text evidence="1">Belongs to the glyoxalase I family.</text>
</comment>
<accession>A0ABR4F4E7</accession>
<dbReference type="EMBL" id="JBAWTH010000012">
    <property type="protein sequence ID" value="KAL2289564.1"/>
    <property type="molecule type" value="Genomic_DNA"/>
</dbReference>
<dbReference type="SUPFAM" id="SSF54593">
    <property type="entry name" value="Glyoxalase/Bleomycin resistance protein/Dihydroxybiphenyl dioxygenase"/>
    <property type="match status" value="1"/>
</dbReference>
<evidence type="ECO:0000256" key="1">
    <source>
        <dbReference type="ARBA" id="ARBA00010363"/>
    </source>
</evidence>
<organism evidence="4 5">
    <name type="scientific">Diaporthe vaccinii</name>
    <dbReference type="NCBI Taxonomy" id="105482"/>
    <lineage>
        <taxon>Eukaryota</taxon>
        <taxon>Fungi</taxon>
        <taxon>Dikarya</taxon>
        <taxon>Ascomycota</taxon>
        <taxon>Pezizomycotina</taxon>
        <taxon>Sordariomycetes</taxon>
        <taxon>Sordariomycetidae</taxon>
        <taxon>Diaporthales</taxon>
        <taxon>Diaporthaceae</taxon>
        <taxon>Diaporthe</taxon>
        <taxon>Diaporthe eres species complex</taxon>
    </lineage>
</organism>
<dbReference type="PANTHER" id="PTHR21366:SF14">
    <property type="entry name" value="GLYOXALASE DOMAIN-CONTAINING PROTEIN 5"/>
    <property type="match status" value="1"/>
</dbReference>
<feature type="compositionally biased region" description="Basic and acidic residues" evidence="2">
    <location>
        <begin position="196"/>
        <end position="207"/>
    </location>
</feature>
<comment type="caution">
    <text evidence="4">The sequence shown here is derived from an EMBL/GenBank/DDBJ whole genome shotgun (WGS) entry which is preliminary data.</text>
</comment>
<reference evidence="4 5" key="1">
    <citation type="submission" date="2024-03" db="EMBL/GenBank/DDBJ databases">
        <title>A high-quality draft genome sequence of Diaporthe vaccinii, a causative agent of upright dieback and viscid rot disease in cranberry plants.</title>
        <authorList>
            <person name="Sarrasin M."/>
            <person name="Lang B.F."/>
            <person name="Burger G."/>
        </authorList>
    </citation>
    <scope>NUCLEOTIDE SEQUENCE [LARGE SCALE GENOMIC DNA]</scope>
    <source>
        <strain evidence="4 5">IS7</strain>
    </source>
</reference>
<dbReference type="InterPro" id="IPR004360">
    <property type="entry name" value="Glyas_Fos-R_dOase_dom"/>
</dbReference>
<dbReference type="InterPro" id="IPR050383">
    <property type="entry name" value="GlyoxalaseI/FosfomycinResist"/>
</dbReference>
<dbReference type="InterPro" id="IPR029068">
    <property type="entry name" value="Glyas_Bleomycin-R_OHBP_Dase"/>
</dbReference>
<dbReference type="PROSITE" id="PS51819">
    <property type="entry name" value="VOC"/>
    <property type="match status" value="1"/>
</dbReference>
<evidence type="ECO:0000256" key="2">
    <source>
        <dbReference type="SAM" id="MobiDB-lite"/>
    </source>
</evidence>
<dbReference type="Gene3D" id="3.10.180.10">
    <property type="entry name" value="2,3-Dihydroxybiphenyl 1,2-Dioxygenase, domain 1"/>
    <property type="match status" value="1"/>
</dbReference>
<gene>
    <name evidence="4" type="ORF">FJTKL_01826</name>
</gene>
<name>A0ABR4F4E7_9PEZI</name>
<proteinExistence type="inferred from homology"/>
<sequence>MTADSSTGKVLSPAALAHVVLQTSQHESMVAFYKAFLGAHATYENESLSFLTYDDEHHRVAILHVPSAKPKDPTSAGMAHMAFSFNSLMDLLLAYRQRKARGIVPIWAVNHGPTTSIYYQDPDGNQIETQVDNFETVDEANASMNTPEFAENPIGIDFDPEDLIRRIENGEDEGSLKKRPRIGPRGLEGIPVPPKPDVRRNYDLVQT</sequence>
<dbReference type="Pfam" id="PF00903">
    <property type="entry name" value="Glyoxalase"/>
    <property type="match status" value="1"/>
</dbReference>
<dbReference type="PANTHER" id="PTHR21366">
    <property type="entry name" value="GLYOXALASE FAMILY PROTEIN"/>
    <property type="match status" value="1"/>
</dbReference>